<dbReference type="GO" id="GO:0005829">
    <property type="term" value="C:cytosol"/>
    <property type="evidence" value="ECO:0007669"/>
    <property type="project" value="TreeGrafter"/>
</dbReference>
<organism evidence="9 11">
    <name type="scientific">Candidatus Chlorohelix allophototropha</name>
    <dbReference type="NCBI Taxonomy" id="3003348"/>
    <lineage>
        <taxon>Bacteria</taxon>
        <taxon>Bacillati</taxon>
        <taxon>Chloroflexota</taxon>
        <taxon>Chloroflexia</taxon>
        <taxon>Candidatus Chloroheliales</taxon>
        <taxon>Candidatus Chloroheliaceae</taxon>
        <taxon>Candidatus Chlorohelix</taxon>
    </lineage>
</organism>
<dbReference type="InterPro" id="IPR049083">
    <property type="entry name" value="TACO1_YebC_N"/>
</dbReference>
<dbReference type="Proteomes" id="UP000521676">
    <property type="component" value="Unassembled WGS sequence"/>
</dbReference>
<keyword evidence="3 6" id="KW-0805">Transcription regulation</keyword>
<comment type="subcellular location">
    <subcellularLocation>
        <location evidence="6">Cytoplasm</location>
    </subcellularLocation>
</comment>
<protein>
    <recommendedName>
        <fullName evidence="6">Probable transcriptional regulatory protein HXX08_15790</fullName>
    </recommendedName>
</protein>
<gene>
    <name evidence="9" type="ORF">HXX08_15790</name>
    <name evidence="10" type="ORF">OZ401_002839</name>
</gene>
<dbReference type="SUPFAM" id="SSF75625">
    <property type="entry name" value="YebC-like"/>
    <property type="match status" value="1"/>
</dbReference>
<dbReference type="Gene3D" id="1.10.10.200">
    <property type="match status" value="1"/>
</dbReference>
<dbReference type="InterPro" id="IPR029072">
    <property type="entry name" value="YebC-like"/>
</dbReference>
<keyword evidence="5 6" id="KW-0804">Transcription</keyword>
<sequence>MSGHSKWHSIRRSKAIIDNKRGAVFTKLAREISIATREGGGADPDTNFKLRVAIQKARAENMPVDNIKRAVEKGMGSGEGGLQLEEIFYEGYGPGGTAILVQALTDNRNRTSSEIRSAFTKGGGNHGEPGSVSWMFEHVGLIRIELGKYDPEELMLIAIDAGANDVQEVSEDDEVIELEVYTGFEEMRKVQEALENGGIKIISSEAIFNAKTTMDLDDAKALQVLRLMERLEDLDDVQNVYSNLNIRDEVAALQ</sequence>
<name>A0A8T7M5D9_9CHLR</name>
<dbReference type="EMBL" id="JACATZ010000003">
    <property type="protein sequence ID" value="NWJ47321.1"/>
    <property type="molecule type" value="Genomic_DNA"/>
</dbReference>
<evidence type="ECO:0000259" key="8">
    <source>
        <dbReference type="Pfam" id="PF20772"/>
    </source>
</evidence>
<dbReference type="AlphaFoldDB" id="A0A8T7M5D9"/>
<dbReference type="EMBL" id="CP128400">
    <property type="protein sequence ID" value="WJW69239.1"/>
    <property type="molecule type" value="Genomic_DNA"/>
</dbReference>
<dbReference type="HAMAP" id="MF_00693">
    <property type="entry name" value="Transcrip_reg_TACO1"/>
    <property type="match status" value="1"/>
</dbReference>
<dbReference type="InterPro" id="IPR017856">
    <property type="entry name" value="Integrase-like_N"/>
</dbReference>
<evidence type="ECO:0000256" key="6">
    <source>
        <dbReference type="HAMAP-Rule" id="MF_00693"/>
    </source>
</evidence>
<dbReference type="Gene3D" id="3.30.70.980">
    <property type="match status" value="2"/>
</dbReference>
<keyword evidence="12" id="KW-1185">Reference proteome</keyword>
<feature type="domain" description="TACO1/YebC-like N-terminal" evidence="8">
    <location>
        <begin position="5"/>
        <end position="76"/>
    </location>
</feature>
<dbReference type="NCBIfam" id="NF001030">
    <property type="entry name" value="PRK00110.1"/>
    <property type="match status" value="1"/>
</dbReference>
<dbReference type="NCBIfam" id="TIGR01033">
    <property type="entry name" value="YebC/PmpR family DNA-binding transcriptional regulator"/>
    <property type="match status" value="1"/>
</dbReference>
<evidence type="ECO:0000313" key="11">
    <source>
        <dbReference type="Proteomes" id="UP000521676"/>
    </source>
</evidence>
<evidence type="ECO:0000256" key="1">
    <source>
        <dbReference type="ARBA" id="ARBA00008724"/>
    </source>
</evidence>
<dbReference type="Proteomes" id="UP001431572">
    <property type="component" value="Chromosome 2"/>
</dbReference>
<keyword evidence="2 6" id="KW-0963">Cytoplasm</keyword>
<evidence type="ECO:0000313" key="12">
    <source>
        <dbReference type="Proteomes" id="UP001431572"/>
    </source>
</evidence>
<dbReference type="RefSeq" id="WP_341471124.1">
    <property type="nucleotide sequence ID" value="NZ_CP128400.1"/>
</dbReference>
<feature type="domain" description="TACO1/YebC-like second and third" evidence="7">
    <location>
        <begin position="84"/>
        <end position="244"/>
    </location>
</feature>
<keyword evidence="4 6" id="KW-0238">DNA-binding</keyword>
<dbReference type="PANTHER" id="PTHR12532:SF6">
    <property type="entry name" value="TRANSCRIPTIONAL REGULATORY PROTEIN YEBC-RELATED"/>
    <property type="match status" value="1"/>
</dbReference>
<dbReference type="PANTHER" id="PTHR12532">
    <property type="entry name" value="TRANSLATIONAL ACTIVATOR OF CYTOCHROME C OXIDASE 1"/>
    <property type="match status" value="1"/>
</dbReference>
<dbReference type="InterPro" id="IPR048300">
    <property type="entry name" value="TACO1_YebC-like_2nd/3rd_dom"/>
</dbReference>
<reference evidence="9 11" key="1">
    <citation type="submission" date="2020-06" db="EMBL/GenBank/DDBJ databases">
        <title>Anoxygenic phototrophic Chloroflexota member uses a Type I reaction center.</title>
        <authorList>
            <person name="Tsuji J.M."/>
            <person name="Shaw N.A."/>
            <person name="Nagashima S."/>
            <person name="Venkiteswaran J."/>
            <person name="Schiff S.L."/>
            <person name="Hanada S."/>
            <person name="Tank M."/>
            <person name="Neufeld J.D."/>
        </authorList>
    </citation>
    <scope>NUCLEOTIDE SEQUENCE [LARGE SCALE GENOMIC DNA]</scope>
    <source>
        <strain evidence="9">L227-S17</strain>
    </source>
</reference>
<dbReference type="GO" id="GO:0003677">
    <property type="term" value="F:DNA binding"/>
    <property type="evidence" value="ECO:0007669"/>
    <property type="project" value="UniProtKB-UniRule"/>
</dbReference>
<comment type="similarity">
    <text evidence="1 6">Belongs to the TACO1 family.</text>
</comment>
<evidence type="ECO:0000256" key="5">
    <source>
        <dbReference type="ARBA" id="ARBA00023163"/>
    </source>
</evidence>
<proteinExistence type="inferred from homology"/>
<evidence type="ECO:0000256" key="4">
    <source>
        <dbReference type="ARBA" id="ARBA00023125"/>
    </source>
</evidence>
<dbReference type="Pfam" id="PF01709">
    <property type="entry name" value="Transcrip_reg"/>
    <property type="match status" value="1"/>
</dbReference>
<evidence type="ECO:0000313" key="10">
    <source>
        <dbReference type="EMBL" id="WJW69239.1"/>
    </source>
</evidence>
<evidence type="ECO:0000259" key="7">
    <source>
        <dbReference type="Pfam" id="PF01709"/>
    </source>
</evidence>
<dbReference type="GO" id="GO:0006355">
    <property type="term" value="P:regulation of DNA-templated transcription"/>
    <property type="evidence" value="ECO:0007669"/>
    <property type="project" value="UniProtKB-UniRule"/>
</dbReference>
<dbReference type="Pfam" id="PF20772">
    <property type="entry name" value="TACO1_YebC_N"/>
    <property type="match status" value="1"/>
</dbReference>
<dbReference type="NCBIfam" id="NF009044">
    <property type="entry name" value="PRK12378.1"/>
    <property type="match status" value="1"/>
</dbReference>
<dbReference type="FunFam" id="1.10.10.200:FF:000002">
    <property type="entry name" value="Probable transcriptional regulatory protein CLM62_37755"/>
    <property type="match status" value="1"/>
</dbReference>
<dbReference type="InterPro" id="IPR002876">
    <property type="entry name" value="Transcrip_reg_TACO1-like"/>
</dbReference>
<dbReference type="InterPro" id="IPR026564">
    <property type="entry name" value="Transcrip_reg_TACO1-like_dom3"/>
</dbReference>
<accession>A0A8T7M5D9</accession>
<evidence type="ECO:0000313" key="9">
    <source>
        <dbReference type="EMBL" id="NWJ47321.1"/>
    </source>
</evidence>
<reference evidence="10" key="2">
    <citation type="journal article" date="2024" name="Nature">
        <title>Anoxygenic phototroph of the Chloroflexota uses a type I reaction centre.</title>
        <authorList>
            <person name="Tsuji J.M."/>
            <person name="Shaw N.A."/>
            <person name="Nagashima S."/>
            <person name="Venkiteswaran J.J."/>
            <person name="Schiff S.L."/>
            <person name="Watanabe T."/>
            <person name="Fukui M."/>
            <person name="Hanada S."/>
            <person name="Tank M."/>
            <person name="Neufeld J.D."/>
        </authorList>
    </citation>
    <scope>NUCLEOTIDE SEQUENCE</scope>
    <source>
        <strain evidence="10">L227-S17</strain>
    </source>
</reference>
<evidence type="ECO:0000256" key="3">
    <source>
        <dbReference type="ARBA" id="ARBA00023015"/>
    </source>
</evidence>
<evidence type="ECO:0000256" key="2">
    <source>
        <dbReference type="ARBA" id="ARBA00022490"/>
    </source>
</evidence>